<protein>
    <submittedName>
        <fullName evidence="2">Putative polysaccharide export-assoiated protein</fullName>
    </submittedName>
</protein>
<sequence>MQAERKIDVIRDRLADERQAFASDQSYVGVEGYPALIAEYESLTVDREYAEETYRAALAQLDAAKASAARQSRYLAAYALPTLAEAPIYPKRQQIMLVSLLFLCLGWALVVLIYYSIRDRG</sequence>
<gene>
    <name evidence="2" type="ORF">RB2654_14010</name>
</gene>
<accession>A3VGK1</accession>
<keyword evidence="1" id="KW-1133">Transmembrane helix</keyword>
<feature type="transmembrane region" description="Helical" evidence="1">
    <location>
        <begin position="95"/>
        <end position="117"/>
    </location>
</feature>
<dbReference type="EMBL" id="AAMT01000008">
    <property type="protein sequence ID" value="EAQ12406.1"/>
    <property type="molecule type" value="Genomic_DNA"/>
</dbReference>
<keyword evidence="1" id="KW-0812">Transmembrane</keyword>
<evidence type="ECO:0000256" key="1">
    <source>
        <dbReference type="SAM" id="Phobius"/>
    </source>
</evidence>
<organism evidence="2 3">
    <name type="scientific">Maritimibacter alkaliphilus HTCC2654</name>
    <dbReference type="NCBI Taxonomy" id="314271"/>
    <lineage>
        <taxon>Bacteria</taxon>
        <taxon>Pseudomonadati</taxon>
        <taxon>Pseudomonadota</taxon>
        <taxon>Alphaproteobacteria</taxon>
        <taxon>Rhodobacterales</taxon>
        <taxon>Roseobacteraceae</taxon>
        <taxon>Maritimibacter</taxon>
    </lineage>
</organism>
<dbReference type="AlphaFoldDB" id="A3VGK1"/>
<proteinExistence type="predicted"/>
<keyword evidence="3" id="KW-1185">Reference proteome</keyword>
<evidence type="ECO:0000313" key="3">
    <source>
        <dbReference type="Proteomes" id="UP000002931"/>
    </source>
</evidence>
<evidence type="ECO:0000313" key="2">
    <source>
        <dbReference type="EMBL" id="EAQ12406.1"/>
    </source>
</evidence>
<reference evidence="2 3" key="1">
    <citation type="journal article" date="2010" name="J. Bacteriol.">
        <title>Genome sequences of Pelagibaca bermudensis HTCC2601T and Maritimibacter alkaliphilus HTCC2654T, the type strains of two marine Roseobacter genera.</title>
        <authorList>
            <person name="Thrash J.C."/>
            <person name="Cho J.C."/>
            <person name="Ferriera S."/>
            <person name="Johnson J."/>
            <person name="Vergin K.L."/>
            <person name="Giovannoni S.J."/>
        </authorList>
    </citation>
    <scope>NUCLEOTIDE SEQUENCE [LARGE SCALE GENOMIC DNA]</scope>
    <source>
        <strain evidence="2 3">HTCC2654</strain>
    </source>
</reference>
<name>A3VGK1_9RHOB</name>
<dbReference type="HOGENOM" id="CLU_2035270_0_0_5"/>
<dbReference type="eggNOG" id="COG3524">
    <property type="taxonomic scope" value="Bacteria"/>
</dbReference>
<dbReference type="Proteomes" id="UP000002931">
    <property type="component" value="Unassembled WGS sequence"/>
</dbReference>
<dbReference type="STRING" id="314271.RB2654_14010"/>
<comment type="caution">
    <text evidence="2">The sequence shown here is derived from an EMBL/GenBank/DDBJ whole genome shotgun (WGS) entry which is preliminary data.</text>
</comment>
<keyword evidence="1" id="KW-0472">Membrane</keyword>